<dbReference type="InterPro" id="IPR017259">
    <property type="entry name" value="UCP037672"/>
</dbReference>
<dbReference type="Proteomes" id="UP000182192">
    <property type="component" value="Unassembled WGS sequence"/>
</dbReference>
<evidence type="ECO:0000313" key="3">
    <source>
        <dbReference type="Proteomes" id="UP000182192"/>
    </source>
</evidence>
<keyword evidence="1" id="KW-1133">Transmembrane helix</keyword>
<protein>
    <recommendedName>
        <fullName evidence="4">SdpI/YhfL protein family protein</fullName>
    </recommendedName>
</protein>
<dbReference type="Pfam" id="PF12650">
    <property type="entry name" value="DUF3784"/>
    <property type="match status" value="1"/>
</dbReference>
<keyword evidence="1" id="KW-0812">Transmembrane</keyword>
<keyword evidence="1" id="KW-0472">Membrane</keyword>
<accession>A0A1I1J9I4</accession>
<sequence length="113" mass="12669">MTRTITSIILFVISALLAKCSIRHFLERGYLLNNAYISAPKTERESMNKKPYYRQSAVVFLLMSAVFIVLGLTVIFENTKLELIEIPLIAGAVIYAVISTVKIEKSQNDTGNK</sequence>
<evidence type="ECO:0008006" key="4">
    <source>
        <dbReference type="Google" id="ProtNLM"/>
    </source>
</evidence>
<name>A0A1I1J9I4_RUMAL</name>
<feature type="transmembrane region" description="Helical" evidence="1">
    <location>
        <begin position="83"/>
        <end position="103"/>
    </location>
</feature>
<dbReference type="OrthoDB" id="2049424at2"/>
<feature type="transmembrane region" description="Helical" evidence="1">
    <location>
        <begin position="57"/>
        <end position="76"/>
    </location>
</feature>
<evidence type="ECO:0000313" key="2">
    <source>
        <dbReference type="EMBL" id="SFC42090.1"/>
    </source>
</evidence>
<proteinExistence type="predicted"/>
<dbReference type="EMBL" id="FOKQ01000012">
    <property type="protein sequence ID" value="SFC42090.1"/>
    <property type="molecule type" value="Genomic_DNA"/>
</dbReference>
<gene>
    <name evidence="2" type="ORF">SAMN02910406_01696</name>
</gene>
<reference evidence="2 3" key="1">
    <citation type="submission" date="2016-10" db="EMBL/GenBank/DDBJ databases">
        <authorList>
            <person name="de Groot N.N."/>
        </authorList>
    </citation>
    <scope>NUCLEOTIDE SEQUENCE [LARGE SCALE GENOMIC DNA]</scope>
    <source>
        <strain evidence="2 3">AR67</strain>
    </source>
</reference>
<organism evidence="2 3">
    <name type="scientific">Ruminococcus albus</name>
    <dbReference type="NCBI Taxonomy" id="1264"/>
    <lineage>
        <taxon>Bacteria</taxon>
        <taxon>Bacillati</taxon>
        <taxon>Bacillota</taxon>
        <taxon>Clostridia</taxon>
        <taxon>Eubacteriales</taxon>
        <taxon>Oscillospiraceae</taxon>
        <taxon>Ruminococcus</taxon>
    </lineage>
</organism>
<evidence type="ECO:0000256" key="1">
    <source>
        <dbReference type="SAM" id="Phobius"/>
    </source>
</evidence>
<dbReference type="AlphaFoldDB" id="A0A1I1J9I4"/>
<dbReference type="RefSeq" id="WP_074961139.1">
    <property type="nucleotide sequence ID" value="NZ_FOKQ01000012.1"/>
</dbReference>